<dbReference type="EC" id="2.3.3.13" evidence="3 12"/>
<dbReference type="Pfam" id="PF08502">
    <property type="entry name" value="LeuA_dimer"/>
    <property type="match status" value="1"/>
</dbReference>
<feature type="binding site" evidence="12">
    <location>
        <position position="238"/>
    </location>
    <ligand>
        <name>Mn(2+)</name>
        <dbReference type="ChEBI" id="CHEBI:29035"/>
    </ligand>
</feature>
<dbReference type="GO" id="GO:0003852">
    <property type="term" value="F:2-isopropylmalate synthase activity"/>
    <property type="evidence" value="ECO:0007669"/>
    <property type="project" value="UniProtKB-UniRule"/>
</dbReference>
<evidence type="ECO:0000256" key="11">
    <source>
        <dbReference type="ARBA" id="ARBA00023304"/>
    </source>
</evidence>
<dbReference type="NCBIfam" id="NF002085">
    <property type="entry name" value="PRK00915.1-2"/>
    <property type="match status" value="1"/>
</dbReference>
<comment type="subunit">
    <text evidence="12">Homodimer.</text>
</comment>
<dbReference type="Pfam" id="PF00682">
    <property type="entry name" value="HMGL-like"/>
    <property type="match status" value="1"/>
</dbReference>
<dbReference type="SUPFAM" id="SSF51569">
    <property type="entry name" value="Aldolase"/>
    <property type="match status" value="1"/>
</dbReference>
<dbReference type="PATRIC" id="fig|84022.5.peg.2343"/>
<dbReference type="InterPro" id="IPR002034">
    <property type="entry name" value="AIPM/Hcit_synth_CS"/>
</dbReference>
<dbReference type="RefSeq" id="WP_044823375.1">
    <property type="nucleotide sequence ID" value="NZ_CP009687.1"/>
</dbReference>
<dbReference type="Pfam" id="PF22617">
    <property type="entry name" value="HCS_D2"/>
    <property type="match status" value="1"/>
</dbReference>
<dbReference type="InterPro" id="IPR050073">
    <property type="entry name" value="2-IPM_HCS-like"/>
</dbReference>
<comment type="similarity">
    <text evidence="2 12">Belongs to the alpha-IPM synthase/homocitrate synthase family. LeuA type 1 subfamily.</text>
</comment>
<reference evidence="13 14" key="1">
    <citation type="submission" date="2014-10" db="EMBL/GenBank/DDBJ databases">
        <title>Genome sequence of Clostridium aceticum DSM 1496.</title>
        <authorList>
            <person name="Poehlein A."/>
            <person name="Schiel-Bengelsdorf B."/>
            <person name="Gottschalk G."/>
            <person name="Duerre P."/>
            <person name="Daniel R."/>
        </authorList>
    </citation>
    <scope>NUCLEOTIDE SEQUENCE [LARGE SCALE GENOMIC DNA]</scope>
    <source>
        <strain evidence="13 14">DSM 1496</strain>
    </source>
</reference>
<dbReference type="Gene3D" id="3.30.160.270">
    <property type="match status" value="1"/>
</dbReference>
<protein>
    <recommendedName>
        <fullName evidence="4 12">2-isopropylmalate synthase</fullName>
        <ecNumber evidence="3 12">2.3.3.13</ecNumber>
    </recommendedName>
    <alternativeName>
        <fullName evidence="12">Alpha-IPM synthase</fullName>
    </alternativeName>
    <alternativeName>
        <fullName evidence="12">Alpha-isopropylmalate synthase</fullName>
    </alternativeName>
</protein>
<dbReference type="FunFam" id="3.20.20.70:FF:000010">
    <property type="entry name" value="2-isopropylmalate synthase"/>
    <property type="match status" value="1"/>
</dbReference>
<evidence type="ECO:0000256" key="5">
    <source>
        <dbReference type="ARBA" id="ARBA00022430"/>
    </source>
</evidence>
<evidence type="ECO:0000256" key="6">
    <source>
        <dbReference type="ARBA" id="ARBA00022490"/>
    </source>
</evidence>
<dbReference type="NCBIfam" id="NF002088">
    <property type="entry name" value="PRK00915.1-5"/>
    <property type="match status" value="1"/>
</dbReference>
<dbReference type="NCBIfam" id="TIGR00973">
    <property type="entry name" value="leuA_bact"/>
    <property type="match status" value="1"/>
</dbReference>
<dbReference type="PROSITE" id="PS00816">
    <property type="entry name" value="AIPM_HOMOCIT_SYNTH_2"/>
    <property type="match status" value="1"/>
</dbReference>
<feature type="binding site" evidence="12">
    <location>
        <position position="14"/>
    </location>
    <ligand>
        <name>Mn(2+)</name>
        <dbReference type="ChEBI" id="CHEBI:29035"/>
    </ligand>
</feature>
<dbReference type="OrthoDB" id="9804858at2"/>
<dbReference type="PROSITE" id="PS00815">
    <property type="entry name" value="AIPM_HOMOCIT_SYNTH_1"/>
    <property type="match status" value="1"/>
</dbReference>
<dbReference type="PANTHER" id="PTHR10277">
    <property type="entry name" value="HOMOCITRATE SYNTHASE-RELATED"/>
    <property type="match status" value="1"/>
</dbReference>
<dbReference type="SUPFAM" id="SSF110921">
    <property type="entry name" value="2-isopropylmalate synthase LeuA, allosteric (dimerisation) domain"/>
    <property type="match status" value="1"/>
</dbReference>
<dbReference type="GO" id="GO:0005737">
    <property type="term" value="C:cytoplasm"/>
    <property type="evidence" value="ECO:0007669"/>
    <property type="project" value="UniProtKB-UniRule"/>
</dbReference>
<dbReference type="UniPathway" id="UPA00048">
    <property type="reaction ID" value="UER00070"/>
</dbReference>
<dbReference type="Gene3D" id="3.20.20.70">
    <property type="entry name" value="Aldolase class I"/>
    <property type="match status" value="1"/>
</dbReference>
<dbReference type="KEGG" id="cace:CACET_c09870"/>
<feature type="binding site" evidence="12">
    <location>
        <position position="202"/>
    </location>
    <ligand>
        <name>Mn(2+)</name>
        <dbReference type="ChEBI" id="CHEBI:29035"/>
    </ligand>
</feature>
<evidence type="ECO:0000256" key="4">
    <source>
        <dbReference type="ARBA" id="ARBA00018198"/>
    </source>
</evidence>
<dbReference type="Gene3D" id="1.10.238.260">
    <property type="match status" value="1"/>
</dbReference>
<dbReference type="GO" id="GO:0030145">
    <property type="term" value="F:manganese ion binding"/>
    <property type="evidence" value="ECO:0007669"/>
    <property type="project" value="UniProtKB-UniRule"/>
</dbReference>
<accession>A0A0D8IGF9</accession>
<evidence type="ECO:0000256" key="2">
    <source>
        <dbReference type="ARBA" id="ARBA00009396"/>
    </source>
</evidence>
<keyword evidence="7 12" id="KW-0028">Amino-acid biosynthesis</keyword>
<evidence type="ECO:0000256" key="7">
    <source>
        <dbReference type="ARBA" id="ARBA00022605"/>
    </source>
</evidence>
<name>A0A0D8IGF9_9CLOT</name>
<organism evidence="13 14">
    <name type="scientific">Clostridium aceticum</name>
    <dbReference type="NCBI Taxonomy" id="84022"/>
    <lineage>
        <taxon>Bacteria</taxon>
        <taxon>Bacillati</taxon>
        <taxon>Bacillota</taxon>
        <taxon>Clostridia</taxon>
        <taxon>Eubacteriales</taxon>
        <taxon>Clostridiaceae</taxon>
        <taxon>Clostridium</taxon>
    </lineage>
</organism>
<feature type="binding site" evidence="12">
    <location>
        <position position="204"/>
    </location>
    <ligand>
        <name>Mn(2+)</name>
        <dbReference type="ChEBI" id="CHEBI:29035"/>
    </ligand>
</feature>
<evidence type="ECO:0000256" key="8">
    <source>
        <dbReference type="ARBA" id="ARBA00022679"/>
    </source>
</evidence>
<dbReference type="NCBIfam" id="NF002086">
    <property type="entry name" value="PRK00915.1-3"/>
    <property type="match status" value="1"/>
</dbReference>
<keyword evidence="9 12" id="KW-0479">Metal-binding</keyword>
<feature type="region of interest" description="Regulatory domain" evidence="12">
    <location>
        <begin position="391"/>
        <end position="507"/>
    </location>
</feature>
<dbReference type="GO" id="GO:0009098">
    <property type="term" value="P:L-leucine biosynthetic process"/>
    <property type="evidence" value="ECO:0007669"/>
    <property type="project" value="UniProtKB-UniRule"/>
</dbReference>
<dbReference type="Proteomes" id="UP000035704">
    <property type="component" value="Chromosome"/>
</dbReference>
<dbReference type="InterPro" id="IPR013785">
    <property type="entry name" value="Aldolase_TIM"/>
</dbReference>
<dbReference type="InterPro" id="IPR005671">
    <property type="entry name" value="LeuA_bact_synth"/>
</dbReference>
<evidence type="ECO:0000256" key="1">
    <source>
        <dbReference type="ARBA" id="ARBA00004689"/>
    </source>
</evidence>
<sequence>MAKHIKIFDTTLRDGEQSPGCSMNLQEKLELARQLERLKVDVIEAGFAIASPGDFAAVKAVAETIKNCKVASLARALPEDIKRAYEAVKHAESPRIHTFIATSPIHMKYKLKATEEEVLERSIAMVKYAKSLCSDVEFSAEDASRTEAAFLYKVLEAVIEAGATVVNIPDTVGYTTPDEYYNLILNIRNNVKNIDKAEISVHCHNDLGLAVANTLAAARAGATQLECTINGIGERAGNAALEEIAMTLNTRKDLYDLTTNIETTEIYPTSRLVTKLTGMKIQHNKAIVGDNAFAHESGIHQHGMLAHKNTYEIMTPESVGLTNNKLVLGKHSGRHAFEERLNLLGYHLSKDDLNKLFLEFKVLADKKKMIYDKDLEALVEEKSVRIKEFCKLGQFVINSGNTITPTATVRLIKNDKEIEEVATGHGPVDAAFKAIDKIVGNGFSLEDYSLNSVTEGEDAQGEASVKIKMQEEIYHGRGISTDVVEASIKAYINAINKMLSELEWQEE</sequence>
<proteinExistence type="inferred from homology"/>
<comment type="cofactor">
    <cofactor evidence="12">
        <name>Mn(2+)</name>
        <dbReference type="ChEBI" id="CHEBI:29035"/>
    </cofactor>
</comment>
<evidence type="ECO:0000256" key="9">
    <source>
        <dbReference type="ARBA" id="ARBA00022723"/>
    </source>
</evidence>
<gene>
    <name evidence="13" type="primary">leuA2</name>
    <name evidence="12" type="synonym">leuA</name>
    <name evidence="13" type="ORF">CACET_c09870</name>
</gene>
<dbReference type="SMART" id="SM00917">
    <property type="entry name" value="LeuA_dimer"/>
    <property type="match status" value="1"/>
</dbReference>
<dbReference type="InterPro" id="IPR036230">
    <property type="entry name" value="LeuA_allosteric_dom_sf"/>
</dbReference>
<dbReference type="PROSITE" id="PS50991">
    <property type="entry name" value="PYR_CT"/>
    <property type="match status" value="1"/>
</dbReference>
<evidence type="ECO:0000313" key="13">
    <source>
        <dbReference type="EMBL" id="AKL94490.1"/>
    </source>
</evidence>
<keyword evidence="8 12" id="KW-0808">Transferase</keyword>
<dbReference type="InterPro" id="IPR013709">
    <property type="entry name" value="2-isopropylmalate_synth_dimer"/>
</dbReference>
<keyword evidence="11 12" id="KW-0100">Branched-chain amino acid biosynthesis</keyword>
<evidence type="ECO:0000256" key="10">
    <source>
        <dbReference type="ARBA" id="ARBA00023211"/>
    </source>
</evidence>
<dbReference type="AlphaFoldDB" id="A0A0D8IGF9"/>
<evidence type="ECO:0000256" key="3">
    <source>
        <dbReference type="ARBA" id="ARBA00012973"/>
    </source>
</evidence>
<keyword evidence="14" id="KW-1185">Reference proteome</keyword>
<dbReference type="CDD" id="cd07940">
    <property type="entry name" value="DRE_TIM_IPMS"/>
    <property type="match status" value="1"/>
</dbReference>
<dbReference type="EMBL" id="CP009687">
    <property type="protein sequence ID" value="AKL94490.1"/>
    <property type="molecule type" value="Genomic_DNA"/>
</dbReference>
<dbReference type="FunFam" id="3.30.160.270:FF:000001">
    <property type="entry name" value="2-isopropylmalate synthase"/>
    <property type="match status" value="1"/>
</dbReference>
<evidence type="ECO:0000256" key="12">
    <source>
        <dbReference type="HAMAP-Rule" id="MF_01025"/>
    </source>
</evidence>
<dbReference type="HAMAP" id="MF_01025">
    <property type="entry name" value="LeuA_type1"/>
    <property type="match status" value="1"/>
</dbReference>
<keyword evidence="13" id="KW-0012">Acyltransferase</keyword>
<dbReference type="STRING" id="84022.CACET_c09870"/>
<comment type="function">
    <text evidence="12">Catalyzes the condensation of the acetyl group of acetyl-CoA with 3-methyl-2-oxobutanoate (2-ketoisovalerate) to form 3-carboxy-3-hydroxy-4-methylpentanoate (2-isopropylmalate).</text>
</comment>
<comment type="pathway">
    <text evidence="1 12">Amino-acid biosynthesis; L-leucine biosynthesis; L-leucine from 3-methyl-2-oxobutanoate: step 1/4.</text>
</comment>
<evidence type="ECO:0000313" key="14">
    <source>
        <dbReference type="Proteomes" id="UP000035704"/>
    </source>
</evidence>
<dbReference type="InterPro" id="IPR054691">
    <property type="entry name" value="LeuA/HCS_post-cat"/>
</dbReference>
<dbReference type="InterPro" id="IPR000891">
    <property type="entry name" value="PYR_CT"/>
</dbReference>
<keyword evidence="10 12" id="KW-0464">Manganese</keyword>
<dbReference type="PANTHER" id="PTHR10277:SF9">
    <property type="entry name" value="2-ISOPROPYLMALATE SYNTHASE 1, CHLOROPLASTIC-RELATED"/>
    <property type="match status" value="1"/>
</dbReference>
<dbReference type="FunFam" id="1.10.238.260:FF:000001">
    <property type="entry name" value="2-isopropylmalate synthase"/>
    <property type="match status" value="1"/>
</dbReference>
<dbReference type="GO" id="GO:0003985">
    <property type="term" value="F:acetyl-CoA C-acetyltransferase activity"/>
    <property type="evidence" value="ECO:0007669"/>
    <property type="project" value="UniProtKB-UniRule"/>
</dbReference>
<keyword evidence="6 12" id="KW-0963">Cytoplasm</keyword>
<keyword evidence="5 12" id="KW-0432">Leucine biosynthesis</keyword>
<comment type="catalytic activity">
    <reaction evidence="12">
        <text>3-methyl-2-oxobutanoate + acetyl-CoA + H2O = (2S)-2-isopropylmalate + CoA + H(+)</text>
        <dbReference type="Rhea" id="RHEA:21524"/>
        <dbReference type="ChEBI" id="CHEBI:1178"/>
        <dbReference type="ChEBI" id="CHEBI:11851"/>
        <dbReference type="ChEBI" id="CHEBI:15377"/>
        <dbReference type="ChEBI" id="CHEBI:15378"/>
        <dbReference type="ChEBI" id="CHEBI:57287"/>
        <dbReference type="ChEBI" id="CHEBI:57288"/>
        <dbReference type="EC" id="2.3.3.13"/>
    </reaction>
</comment>